<keyword evidence="2" id="KW-1185">Reference proteome</keyword>
<dbReference type="Proteomes" id="UP000053676">
    <property type="component" value="Unassembled WGS sequence"/>
</dbReference>
<sequence>MGIDDDEEERERKKKTNCNQFTSSYYTDLTFEKHMKTMKEATVPFLGTFIISPYPKRGPEEILQFRSWQAKFLFFYGSIICRTVQFHKIYASKRKKEKKKNGPKLLKKPKKATIRMKEHSKKSTIESKTARSTKIANMCSLWTRTAAGEFAVDAFAVG</sequence>
<evidence type="ECO:0000313" key="2">
    <source>
        <dbReference type="Proteomes" id="UP000053676"/>
    </source>
</evidence>
<protein>
    <submittedName>
        <fullName evidence="1">Uncharacterized protein</fullName>
    </submittedName>
</protein>
<dbReference type="AlphaFoldDB" id="W2SL69"/>
<name>W2SL69_NECAM</name>
<dbReference type="KEGG" id="nai:NECAME_14785"/>
<reference evidence="2" key="1">
    <citation type="journal article" date="2014" name="Nat. Genet.">
        <title>Genome of the human hookworm Necator americanus.</title>
        <authorList>
            <person name="Tang Y.T."/>
            <person name="Gao X."/>
            <person name="Rosa B.A."/>
            <person name="Abubucker S."/>
            <person name="Hallsworth-Pepin K."/>
            <person name="Martin J."/>
            <person name="Tyagi R."/>
            <person name="Heizer E."/>
            <person name="Zhang X."/>
            <person name="Bhonagiri-Palsikar V."/>
            <person name="Minx P."/>
            <person name="Warren W.C."/>
            <person name="Wang Q."/>
            <person name="Zhan B."/>
            <person name="Hotez P.J."/>
            <person name="Sternberg P.W."/>
            <person name="Dougall A."/>
            <person name="Gaze S.T."/>
            <person name="Mulvenna J."/>
            <person name="Sotillo J."/>
            <person name="Ranganathan S."/>
            <person name="Rabelo E.M."/>
            <person name="Wilson R.K."/>
            <person name="Felgner P.L."/>
            <person name="Bethony J."/>
            <person name="Hawdon J.M."/>
            <person name="Gasser R.B."/>
            <person name="Loukas A."/>
            <person name="Mitreva M."/>
        </authorList>
    </citation>
    <scope>NUCLEOTIDE SEQUENCE [LARGE SCALE GENOMIC DNA]</scope>
</reference>
<accession>W2SL69</accession>
<organism evidence="1 2">
    <name type="scientific">Necator americanus</name>
    <name type="common">Human hookworm</name>
    <dbReference type="NCBI Taxonomy" id="51031"/>
    <lineage>
        <taxon>Eukaryota</taxon>
        <taxon>Metazoa</taxon>
        <taxon>Ecdysozoa</taxon>
        <taxon>Nematoda</taxon>
        <taxon>Chromadorea</taxon>
        <taxon>Rhabditida</taxon>
        <taxon>Rhabditina</taxon>
        <taxon>Rhabditomorpha</taxon>
        <taxon>Strongyloidea</taxon>
        <taxon>Ancylostomatidae</taxon>
        <taxon>Bunostominae</taxon>
        <taxon>Necator</taxon>
    </lineage>
</organism>
<dbReference type="EMBL" id="KI668962">
    <property type="protein sequence ID" value="ETN70414.1"/>
    <property type="molecule type" value="Genomic_DNA"/>
</dbReference>
<gene>
    <name evidence="1" type="ORF">NECAME_14785</name>
</gene>
<proteinExistence type="predicted"/>
<evidence type="ECO:0000313" key="1">
    <source>
        <dbReference type="EMBL" id="ETN70414.1"/>
    </source>
</evidence>